<accession>A0ABP2P1K1</accession>
<keyword evidence="2" id="KW-1185">Reference proteome</keyword>
<protein>
    <recommendedName>
        <fullName evidence="3">Lipoprotein</fullName>
    </recommendedName>
</protein>
<name>A0ABP2P1K1_HAEPH</name>
<organism evidence="1 2">
    <name type="scientific">Haemophilus parahaemolyticus HK385</name>
    <dbReference type="NCBI Taxonomy" id="1095744"/>
    <lineage>
        <taxon>Bacteria</taxon>
        <taxon>Pseudomonadati</taxon>
        <taxon>Pseudomonadota</taxon>
        <taxon>Gammaproteobacteria</taxon>
        <taxon>Pasteurellales</taxon>
        <taxon>Pasteurellaceae</taxon>
        <taxon>Haemophilus</taxon>
    </lineage>
</organism>
<proteinExistence type="predicted"/>
<dbReference type="GeneID" id="78223188"/>
<evidence type="ECO:0000313" key="2">
    <source>
        <dbReference type="Proteomes" id="UP000003016"/>
    </source>
</evidence>
<gene>
    <name evidence="1" type="ORF">HMPREF1050_1998</name>
</gene>
<dbReference type="EMBL" id="AJSW01000045">
    <property type="protein sequence ID" value="EIJ68738.1"/>
    <property type="molecule type" value="Genomic_DNA"/>
</dbReference>
<dbReference type="Proteomes" id="UP000003016">
    <property type="component" value="Unassembled WGS sequence"/>
</dbReference>
<sequence>MVLSKDPKVLIKLGELEKDKAKAKTYFGDACDLRSQEGCDKYRELNEKEQEK</sequence>
<reference evidence="1 2" key="1">
    <citation type="submission" date="2012-02" db="EMBL/GenBank/DDBJ databases">
        <authorList>
            <person name="Harkins D.M."/>
            <person name="Madupu R."/>
            <person name="Durkin A.S."/>
            <person name="Torralba M."/>
            <person name="Methe B."/>
            <person name="Sutton G.G."/>
            <person name="Nelson K.E."/>
        </authorList>
    </citation>
    <scope>NUCLEOTIDE SEQUENCE [LARGE SCALE GENOMIC DNA]</scope>
    <source>
        <strain evidence="1 2">HK385</strain>
    </source>
</reference>
<dbReference type="RefSeq" id="WP_005707003.1">
    <property type="nucleotide sequence ID" value="NZ_AJSW01000045.1"/>
</dbReference>
<evidence type="ECO:0000313" key="1">
    <source>
        <dbReference type="EMBL" id="EIJ68738.1"/>
    </source>
</evidence>
<evidence type="ECO:0008006" key="3">
    <source>
        <dbReference type="Google" id="ProtNLM"/>
    </source>
</evidence>
<comment type="caution">
    <text evidence="1">The sequence shown here is derived from an EMBL/GenBank/DDBJ whole genome shotgun (WGS) entry which is preliminary data.</text>
</comment>